<feature type="signal peptide" evidence="1">
    <location>
        <begin position="1"/>
        <end position="24"/>
    </location>
</feature>
<dbReference type="Proteomes" id="UP000031643">
    <property type="component" value="Chromosome"/>
</dbReference>
<dbReference type="KEGG" id="mcg:GL4_0927"/>
<organism evidence="2 3">
    <name type="scientific">Methyloceanibacter caenitepidi</name>
    <dbReference type="NCBI Taxonomy" id="1384459"/>
    <lineage>
        <taxon>Bacteria</taxon>
        <taxon>Pseudomonadati</taxon>
        <taxon>Pseudomonadota</taxon>
        <taxon>Alphaproteobacteria</taxon>
        <taxon>Hyphomicrobiales</taxon>
        <taxon>Hyphomicrobiaceae</taxon>
        <taxon>Methyloceanibacter</taxon>
    </lineage>
</organism>
<protein>
    <submittedName>
        <fullName evidence="2">Uncharacterized protein</fullName>
    </submittedName>
</protein>
<dbReference type="AlphaFoldDB" id="A0A0A8K1M0"/>
<keyword evidence="1" id="KW-0732">Signal</keyword>
<name>A0A0A8K1M0_9HYPH</name>
<sequence>MRSMIFKAGFGLICLLAAPATVSAASGTYMCAVTDVYECMEVAGCKRVSLDFANLAPVLKFDFDKKVMTSDDIGSEPREIDMTNMEEMGDVILFHGIGQNTDSPRSFSAAISKKTGKIRAGITTADATLSLSGDCVDSF</sequence>
<gene>
    <name evidence="2" type="ORF">GL4_0927</name>
</gene>
<feature type="chain" id="PRO_5002055571" evidence="1">
    <location>
        <begin position="25"/>
        <end position="139"/>
    </location>
</feature>
<dbReference type="HOGENOM" id="CLU_1842766_0_0_5"/>
<reference evidence="2 3" key="1">
    <citation type="submission" date="2014-09" db="EMBL/GenBank/DDBJ databases">
        <title>Genome sequencing of Methyloceanibacter caenitepidi Gela4.</title>
        <authorList>
            <person name="Takeuchi M."/>
            <person name="Susumu S."/>
            <person name="Kamagata Y."/>
            <person name="Oshima K."/>
            <person name="Hattori M."/>
            <person name="Iwasaki W."/>
        </authorList>
    </citation>
    <scope>NUCLEOTIDE SEQUENCE [LARGE SCALE GENOMIC DNA]</scope>
    <source>
        <strain evidence="2 3">Gela4</strain>
    </source>
</reference>
<evidence type="ECO:0000313" key="2">
    <source>
        <dbReference type="EMBL" id="BAQ16387.1"/>
    </source>
</evidence>
<accession>A0A0A8K1M0</accession>
<evidence type="ECO:0000256" key="1">
    <source>
        <dbReference type="SAM" id="SignalP"/>
    </source>
</evidence>
<proteinExistence type="predicted"/>
<dbReference type="OrthoDB" id="8446147at2"/>
<keyword evidence="3" id="KW-1185">Reference proteome</keyword>
<dbReference type="EMBL" id="AP014648">
    <property type="protein sequence ID" value="BAQ16387.1"/>
    <property type="molecule type" value="Genomic_DNA"/>
</dbReference>
<evidence type="ECO:0000313" key="3">
    <source>
        <dbReference type="Proteomes" id="UP000031643"/>
    </source>
</evidence>
<dbReference type="RefSeq" id="WP_156137388.1">
    <property type="nucleotide sequence ID" value="NZ_AP014648.1"/>
</dbReference>
<dbReference type="STRING" id="1384459.GL4_0927"/>